<dbReference type="Proteomes" id="UP000254496">
    <property type="component" value="Unassembled WGS sequence"/>
</dbReference>
<dbReference type="Proteomes" id="UP000254329">
    <property type="component" value="Unassembled WGS sequence"/>
</dbReference>
<evidence type="ECO:0000313" key="4">
    <source>
        <dbReference type="Proteomes" id="UP000254496"/>
    </source>
</evidence>
<dbReference type="RefSeq" id="WP_158077955.1">
    <property type="nucleotide sequence ID" value="NZ_MUXZ01000009.1"/>
</dbReference>
<accession>A0A377HUF7</accession>
<name>A0A377HUF7_9PAST</name>
<sequence>MNQFQEQNKRKIIQITTARGELTALCNDGTVWLYDFEGYWVKCEDIPQDDE</sequence>
<dbReference type="EMBL" id="UGHF01000001">
    <property type="protein sequence ID" value="STO60105.1"/>
    <property type="molecule type" value="Genomic_DNA"/>
</dbReference>
<reference evidence="3 4" key="1">
    <citation type="submission" date="2018-06" db="EMBL/GenBank/DDBJ databases">
        <authorList>
            <consortium name="Pathogen Informatics"/>
            <person name="Doyle S."/>
        </authorList>
    </citation>
    <scope>NUCLEOTIDE SEQUENCE [LARGE SCALE GENOMIC DNA]</scope>
    <source>
        <strain evidence="1 3">NCTC1659</strain>
        <strain evidence="2 4">NCTC8540</strain>
    </source>
</reference>
<organism evidence="1 3">
    <name type="scientific">Canicola haemoglobinophilus</name>
    <dbReference type="NCBI Taxonomy" id="733"/>
    <lineage>
        <taxon>Bacteria</taxon>
        <taxon>Pseudomonadati</taxon>
        <taxon>Pseudomonadota</taxon>
        <taxon>Gammaproteobacteria</taxon>
        <taxon>Pasteurellales</taxon>
        <taxon>Pasteurellaceae</taxon>
        <taxon>Canicola</taxon>
    </lineage>
</organism>
<proteinExistence type="predicted"/>
<dbReference type="AlphaFoldDB" id="A0A377HUF7"/>
<gene>
    <name evidence="1" type="ORF">NCTC1659_01377</name>
    <name evidence="2" type="ORF">NCTC8540_01473</name>
</gene>
<evidence type="ECO:0000313" key="2">
    <source>
        <dbReference type="EMBL" id="STO68955.1"/>
    </source>
</evidence>
<keyword evidence="3" id="KW-1185">Reference proteome</keyword>
<evidence type="ECO:0000313" key="3">
    <source>
        <dbReference type="Proteomes" id="UP000254329"/>
    </source>
</evidence>
<dbReference type="EMBL" id="UGHJ01000001">
    <property type="protein sequence ID" value="STO68955.1"/>
    <property type="molecule type" value="Genomic_DNA"/>
</dbReference>
<evidence type="ECO:0000313" key="1">
    <source>
        <dbReference type="EMBL" id="STO60105.1"/>
    </source>
</evidence>
<protein>
    <submittedName>
        <fullName evidence="1">Uncharacterized protein</fullName>
    </submittedName>
</protein>